<accession>A0ABX7WPE8</accession>
<evidence type="ECO:0000259" key="1">
    <source>
        <dbReference type="SMART" id="SM00507"/>
    </source>
</evidence>
<dbReference type="Pfam" id="PF01844">
    <property type="entry name" value="HNH"/>
    <property type="match status" value="1"/>
</dbReference>
<keyword evidence="2" id="KW-0540">Nuclease</keyword>
<evidence type="ECO:0000313" key="3">
    <source>
        <dbReference type="Proteomes" id="UP000672039"/>
    </source>
</evidence>
<dbReference type="EMBL" id="CP072801">
    <property type="protein sequence ID" value="QTR45036.1"/>
    <property type="molecule type" value="Genomic_DNA"/>
</dbReference>
<dbReference type="CDD" id="cd00085">
    <property type="entry name" value="HNHc"/>
    <property type="match status" value="1"/>
</dbReference>
<organism evidence="2 3">
    <name type="scientific">Thiothrix litoralis</name>
    <dbReference type="NCBI Taxonomy" id="2891210"/>
    <lineage>
        <taxon>Bacteria</taxon>
        <taxon>Pseudomonadati</taxon>
        <taxon>Pseudomonadota</taxon>
        <taxon>Gammaproteobacteria</taxon>
        <taxon>Thiotrichales</taxon>
        <taxon>Thiotrichaceae</taxon>
        <taxon>Thiothrix</taxon>
    </lineage>
</organism>
<reference evidence="2 3" key="1">
    <citation type="submission" date="2021-04" db="EMBL/GenBank/DDBJ databases">
        <title>Genomics, taxonomy and metabolism of representatives of sulfur bacteria of the genus Thiothrix: Thiothrix fructosivorans QT, Thiothrix unzii A1T and three new species, Thiothrix subterranea sp. nov., Thiothrix litoralis sp. nov. and 'Candidatus Thiothrix anitrata' sp. nov.</title>
        <authorList>
            <person name="Ravin N.V."/>
            <person name="Smolyakov D."/>
            <person name="Rudenko T.S."/>
            <person name="Mardanov A.V."/>
            <person name="Beletsky A.V."/>
            <person name="Markov N.D."/>
            <person name="Fomenkov A.I."/>
            <person name="Roberts R.J."/>
            <person name="Karnachuk O.V."/>
            <person name="Novikov A."/>
            <person name="Grabovich M.Y."/>
        </authorList>
    </citation>
    <scope>NUCLEOTIDE SEQUENCE [LARGE SCALE GENOMIC DNA]</scope>
    <source>
        <strain evidence="2 3">AS</strain>
    </source>
</reference>
<gene>
    <name evidence="2" type="ORF">J9253_13580</name>
</gene>
<dbReference type="RefSeq" id="WP_210221469.1">
    <property type="nucleotide sequence ID" value="NZ_CP072801.1"/>
</dbReference>
<dbReference type="InterPro" id="IPR003615">
    <property type="entry name" value="HNH_nuc"/>
</dbReference>
<dbReference type="PANTHER" id="PTHR33877">
    <property type="entry name" value="SLL1193 PROTEIN"/>
    <property type="match status" value="1"/>
</dbReference>
<dbReference type="GO" id="GO:0004519">
    <property type="term" value="F:endonuclease activity"/>
    <property type="evidence" value="ECO:0007669"/>
    <property type="project" value="UniProtKB-KW"/>
</dbReference>
<feature type="domain" description="HNH nuclease" evidence="1">
    <location>
        <begin position="9"/>
        <end position="64"/>
    </location>
</feature>
<keyword evidence="2" id="KW-0255">Endonuclease</keyword>
<dbReference type="Gene3D" id="1.10.30.50">
    <property type="match status" value="1"/>
</dbReference>
<dbReference type="InterPro" id="IPR002711">
    <property type="entry name" value="HNH"/>
</dbReference>
<evidence type="ECO:0000313" key="2">
    <source>
        <dbReference type="EMBL" id="QTR45036.1"/>
    </source>
</evidence>
<protein>
    <submittedName>
        <fullName evidence="2">HNH endonuclease</fullName>
    </submittedName>
</protein>
<dbReference type="Proteomes" id="UP000672039">
    <property type="component" value="Chromosome"/>
</dbReference>
<proteinExistence type="predicted"/>
<sequence length="140" mass="15473">MSKRHLSSAEQSAIIERAGGRCEYCQSQMEYSGQSFEFDHIAPISRAGETSLENLALACGGCNRHKSNKVQGTDPATGDRVELFNPRQQQWEAHFGWTDDYTQMIGLTAIGRATVAALKLNRMGLVNMRRVLCMAGKHPA</sequence>
<name>A0ABX7WPE8_9GAMM</name>
<dbReference type="InterPro" id="IPR052892">
    <property type="entry name" value="NA-targeting_endonuclease"/>
</dbReference>
<dbReference type="PANTHER" id="PTHR33877:SF1">
    <property type="entry name" value="TYPE IV METHYL-DIRECTED RESTRICTION ENZYME ECOKMCRA"/>
    <property type="match status" value="1"/>
</dbReference>
<keyword evidence="3" id="KW-1185">Reference proteome</keyword>
<dbReference type="SMART" id="SM00507">
    <property type="entry name" value="HNHc"/>
    <property type="match status" value="1"/>
</dbReference>
<keyword evidence="2" id="KW-0378">Hydrolase</keyword>